<dbReference type="Pfam" id="PF04140">
    <property type="entry name" value="ICMT"/>
    <property type="match status" value="1"/>
</dbReference>
<keyword evidence="7" id="KW-1185">Reference proteome</keyword>
<keyword evidence="2 5" id="KW-0812">Transmembrane</keyword>
<protein>
    <submittedName>
        <fullName evidence="6">Isoprenylcysteine carboxylmethyltransferase family protein</fullName>
    </submittedName>
</protein>
<evidence type="ECO:0000256" key="3">
    <source>
        <dbReference type="ARBA" id="ARBA00022989"/>
    </source>
</evidence>
<dbReference type="Proteomes" id="UP001628091">
    <property type="component" value="Unassembled WGS sequence"/>
</dbReference>
<proteinExistence type="predicted"/>
<organism evidence="6 7">
    <name type="scientific">Phyllobacterium phragmitis</name>
    <dbReference type="NCBI Taxonomy" id="2670329"/>
    <lineage>
        <taxon>Bacteria</taxon>
        <taxon>Pseudomonadati</taxon>
        <taxon>Pseudomonadota</taxon>
        <taxon>Alphaproteobacteria</taxon>
        <taxon>Hyphomicrobiales</taxon>
        <taxon>Phyllobacteriaceae</taxon>
        <taxon>Phyllobacterium</taxon>
    </lineage>
</organism>
<feature type="transmembrane region" description="Helical" evidence="5">
    <location>
        <begin position="124"/>
        <end position="150"/>
    </location>
</feature>
<feature type="transmembrane region" description="Helical" evidence="5">
    <location>
        <begin position="68"/>
        <end position="85"/>
    </location>
</feature>
<evidence type="ECO:0000256" key="1">
    <source>
        <dbReference type="ARBA" id="ARBA00004141"/>
    </source>
</evidence>
<evidence type="ECO:0000256" key="4">
    <source>
        <dbReference type="ARBA" id="ARBA00023136"/>
    </source>
</evidence>
<feature type="transmembrane region" description="Helical" evidence="5">
    <location>
        <begin position="39"/>
        <end position="61"/>
    </location>
</feature>
<dbReference type="InterPro" id="IPR007269">
    <property type="entry name" value="ICMT_MeTrfase"/>
</dbReference>
<evidence type="ECO:0000256" key="5">
    <source>
        <dbReference type="SAM" id="Phobius"/>
    </source>
</evidence>
<evidence type="ECO:0000313" key="6">
    <source>
        <dbReference type="EMBL" id="GAB1584102.1"/>
    </source>
</evidence>
<keyword evidence="3 5" id="KW-1133">Transmembrane helix</keyword>
<evidence type="ECO:0000256" key="2">
    <source>
        <dbReference type="ARBA" id="ARBA00022692"/>
    </source>
</evidence>
<name>A0ABQ0H5C7_9HYPH</name>
<dbReference type="Gene3D" id="1.20.120.1630">
    <property type="match status" value="1"/>
</dbReference>
<comment type="caution">
    <text evidence="6">The sequence shown here is derived from an EMBL/GenBank/DDBJ whole genome shotgun (WGS) entry which is preliminary data.</text>
</comment>
<dbReference type="RefSeq" id="WP_407866584.1">
    <property type="nucleotide sequence ID" value="NZ_BAAFZP010000002.1"/>
</dbReference>
<dbReference type="EMBL" id="BAAFZP010000002">
    <property type="protein sequence ID" value="GAB1584102.1"/>
    <property type="molecule type" value="Genomic_DNA"/>
</dbReference>
<keyword evidence="4 5" id="KW-0472">Membrane</keyword>
<reference evidence="6 7" key="1">
    <citation type="submission" date="2024-10" db="EMBL/GenBank/DDBJ databases">
        <title>Isolation, draft genome sequencing and identification of Phyllobacterium sp. NSA23, isolated from leaf soil.</title>
        <authorList>
            <person name="Akita H."/>
        </authorList>
    </citation>
    <scope>NUCLEOTIDE SEQUENCE [LARGE SCALE GENOMIC DNA]</scope>
    <source>
        <strain evidence="6 7">NSA23</strain>
    </source>
</reference>
<gene>
    <name evidence="6" type="ORF">PPNSA23_40450</name>
</gene>
<accession>A0ABQ0H5C7</accession>
<sequence length="179" mass="19999">MTASSLILAFITAQRLIELWFSRRNTARLLALGGYEHAPAHYPFLVLVHASWLAGLWLLAWSRPINPWWLGCFGVLQAMRIWVLVTLGRRWTTRIIVLPGAPLVRSGPYRIFSHPNYLVVVGEIAVLPLVFSLPYYALLFTIVNAILLFVRIRAETAALSALCSTANKTSPCPTSSRIA</sequence>
<evidence type="ECO:0000313" key="7">
    <source>
        <dbReference type="Proteomes" id="UP001628091"/>
    </source>
</evidence>
<comment type="subcellular location">
    <subcellularLocation>
        <location evidence="1">Membrane</location>
        <topology evidence="1">Multi-pass membrane protein</topology>
    </subcellularLocation>
</comment>